<evidence type="ECO:0000259" key="5">
    <source>
        <dbReference type="PROSITE" id="PS50011"/>
    </source>
</evidence>
<evidence type="ECO:0000256" key="2">
    <source>
        <dbReference type="ARBA" id="ARBA00022840"/>
    </source>
</evidence>
<dbReference type="WBParaSite" id="DME_0000013001-mRNA-1">
    <property type="protein sequence ID" value="DME_0000013001-mRNA-1"/>
    <property type="gene ID" value="DME_0000013001"/>
</dbReference>
<dbReference type="SMART" id="SM00220">
    <property type="entry name" value="S_TKc"/>
    <property type="match status" value="1"/>
</dbReference>
<proteinExistence type="inferred from homology"/>
<comment type="similarity">
    <text evidence="4">Belongs to the protein kinase superfamily.</text>
</comment>
<reference evidence="6 8" key="2">
    <citation type="submission" date="2018-11" db="EMBL/GenBank/DDBJ databases">
        <authorList>
            <consortium name="Pathogen Informatics"/>
        </authorList>
    </citation>
    <scope>NUCLEOTIDE SEQUENCE [LARGE SCALE GENOMIC DNA]</scope>
</reference>
<keyword evidence="1 3" id="KW-0547">Nucleotide-binding</keyword>
<dbReference type="EMBL" id="UYYG01001150">
    <property type="protein sequence ID" value="VDN54517.1"/>
    <property type="molecule type" value="Genomic_DNA"/>
</dbReference>
<protein>
    <submittedName>
        <fullName evidence="9">Protein kinase domain-containing protein</fullName>
    </submittedName>
</protein>
<dbReference type="GO" id="GO:0007200">
    <property type="term" value="P:phospholipase C-activating G protein-coupled receptor signaling pathway"/>
    <property type="evidence" value="ECO:0007669"/>
    <property type="project" value="TreeGrafter"/>
</dbReference>
<dbReference type="PANTHER" id="PTHR22968:SF24">
    <property type="entry name" value="SERINE_THREONINE-PROTEIN KINASE"/>
    <property type="match status" value="1"/>
</dbReference>
<reference evidence="9" key="1">
    <citation type="submission" date="2016-04" db="UniProtKB">
        <authorList>
            <consortium name="WormBaseParasite"/>
        </authorList>
    </citation>
    <scope>IDENTIFICATION</scope>
</reference>
<dbReference type="CDD" id="cd14082">
    <property type="entry name" value="STKc_PKD"/>
    <property type="match status" value="1"/>
</dbReference>
<keyword evidence="2 3" id="KW-0067">ATP-binding</keyword>
<keyword evidence="8" id="KW-1185">Reference proteome</keyword>
<evidence type="ECO:0000256" key="1">
    <source>
        <dbReference type="ARBA" id="ARBA00022741"/>
    </source>
</evidence>
<dbReference type="Pfam" id="PF00069">
    <property type="entry name" value="Pkinase"/>
    <property type="match status" value="1"/>
</dbReference>
<dbReference type="Proteomes" id="UP000038040">
    <property type="component" value="Unplaced"/>
</dbReference>
<evidence type="ECO:0000313" key="7">
    <source>
        <dbReference type="Proteomes" id="UP000038040"/>
    </source>
</evidence>
<evidence type="ECO:0000313" key="8">
    <source>
        <dbReference type="Proteomes" id="UP000274756"/>
    </source>
</evidence>
<feature type="domain" description="Protein kinase" evidence="5">
    <location>
        <begin position="62"/>
        <end position="333"/>
    </location>
</feature>
<dbReference type="GO" id="GO:0005829">
    <property type="term" value="C:cytosol"/>
    <property type="evidence" value="ECO:0007669"/>
    <property type="project" value="TreeGrafter"/>
</dbReference>
<dbReference type="GO" id="GO:0035556">
    <property type="term" value="P:intracellular signal transduction"/>
    <property type="evidence" value="ECO:0007669"/>
    <property type="project" value="TreeGrafter"/>
</dbReference>
<dbReference type="Gene3D" id="1.10.510.10">
    <property type="entry name" value="Transferase(Phosphotransferase) domain 1"/>
    <property type="match status" value="1"/>
</dbReference>
<accession>A0A0N4U0P4</accession>
<dbReference type="PROSITE" id="PS00108">
    <property type="entry name" value="PROTEIN_KINASE_ST"/>
    <property type="match status" value="1"/>
</dbReference>
<keyword evidence="4" id="KW-0808">Transferase</keyword>
<name>A0A0N4U0P4_DRAME</name>
<evidence type="ECO:0000313" key="6">
    <source>
        <dbReference type="EMBL" id="VDN54517.1"/>
    </source>
</evidence>
<dbReference type="AlphaFoldDB" id="A0A0N4U0P4"/>
<dbReference type="PROSITE" id="PS50011">
    <property type="entry name" value="PROTEIN_KINASE_DOM"/>
    <property type="match status" value="1"/>
</dbReference>
<dbReference type="InterPro" id="IPR011009">
    <property type="entry name" value="Kinase-like_dom_sf"/>
</dbReference>
<dbReference type="InterPro" id="IPR000719">
    <property type="entry name" value="Prot_kinase_dom"/>
</dbReference>
<dbReference type="STRING" id="318479.A0A0N4U0P4"/>
<dbReference type="PROSITE" id="PS00107">
    <property type="entry name" value="PROTEIN_KINASE_ATP"/>
    <property type="match status" value="1"/>
</dbReference>
<gene>
    <name evidence="6" type="ORF">DME_LOCUS4490</name>
</gene>
<organism evidence="7 9">
    <name type="scientific">Dracunculus medinensis</name>
    <name type="common">Guinea worm</name>
    <dbReference type="NCBI Taxonomy" id="318479"/>
    <lineage>
        <taxon>Eukaryota</taxon>
        <taxon>Metazoa</taxon>
        <taxon>Ecdysozoa</taxon>
        <taxon>Nematoda</taxon>
        <taxon>Chromadorea</taxon>
        <taxon>Rhabditida</taxon>
        <taxon>Spirurina</taxon>
        <taxon>Dracunculoidea</taxon>
        <taxon>Dracunculidae</taxon>
        <taxon>Dracunculus</taxon>
    </lineage>
</organism>
<keyword evidence="4" id="KW-0723">Serine/threonine-protein kinase</keyword>
<dbReference type="FunFam" id="1.10.510.10:FF:000171">
    <property type="entry name" value="Serine/threonine-protein kinase"/>
    <property type="match status" value="1"/>
</dbReference>
<dbReference type="GO" id="GO:0004674">
    <property type="term" value="F:protein serine/threonine kinase activity"/>
    <property type="evidence" value="ECO:0007669"/>
    <property type="project" value="UniProtKB-KW"/>
</dbReference>
<dbReference type="GO" id="GO:0005524">
    <property type="term" value="F:ATP binding"/>
    <property type="evidence" value="ECO:0007669"/>
    <property type="project" value="UniProtKB-UniRule"/>
</dbReference>
<evidence type="ECO:0000256" key="3">
    <source>
        <dbReference type="PROSITE-ProRule" id="PRU10141"/>
    </source>
</evidence>
<dbReference type="GO" id="GO:0008270">
    <property type="term" value="F:zinc ion binding"/>
    <property type="evidence" value="ECO:0007669"/>
    <property type="project" value="UniProtKB-KW"/>
</dbReference>
<dbReference type="InterPro" id="IPR017441">
    <property type="entry name" value="Protein_kinase_ATP_BS"/>
</dbReference>
<dbReference type="Gene3D" id="3.30.200.20">
    <property type="entry name" value="Phosphorylase Kinase, domain 1"/>
    <property type="match status" value="1"/>
</dbReference>
<evidence type="ECO:0000313" key="9">
    <source>
        <dbReference type="WBParaSite" id="DME_0000013001-mRNA-1"/>
    </source>
</evidence>
<dbReference type="InterPro" id="IPR008271">
    <property type="entry name" value="Ser/Thr_kinase_AS"/>
</dbReference>
<dbReference type="SUPFAM" id="SSF56112">
    <property type="entry name" value="Protein kinase-like (PK-like)"/>
    <property type="match status" value="1"/>
</dbReference>
<evidence type="ECO:0000256" key="4">
    <source>
        <dbReference type="RuleBase" id="RU000304"/>
    </source>
</evidence>
<dbReference type="OrthoDB" id="10252171at2759"/>
<dbReference type="PANTHER" id="PTHR22968">
    <property type="entry name" value="PROTEIN KINASE C, MU"/>
    <property type="match status" value="1"/>
</dbReference>
<dbReference type="Proteomes" id="UP000274756">
    <property type="component" value="Unassembled WGS sequence"/>
</dbReference>
<keyword evidence="4" id="KW-0418">Kinase</keyword>
<sequence length="377" mass="43140">MPVKSQLNTCATPEDVQCDMAQLNGKLIFIHIFLLKKLFSAVTGHFGSKIQNEQEFSQLYQIFADEILGSGQFGTVYGGIHRKSGKQVAVKVIDKLKFPSNKEAALLTEVDILRKVHHPGVVGFQEMVETPERIFVVMEKLKGDMLEMILSSEKGRLSERITQFLVYQILISLRYLHNMNIVHCDLKPENILLTSDADFPQLKLCDFGFARIIGERSFRRSVVGTPAYLGDSLKIRLSDANFILAPEVLRNQGFNRSLDMWSVGVIVYVSLSGTFPFNEDEDINDQIQNAEFMYPPNPWRNITATAIDFINGLLQVKMSKRLTVMKALSHDWLQNYHLWSDLRRLEKEVGERFLTHESDDARWTEYEKSAGIKPEYL</sequence>
<feature type="binding site" evidence="3">
    <location>
        <position position="91"/>
    </location>
    <ligand>
        <name>ATP</name>
        <dbReference type="ChEBI" id="CHEBI:30616"/>
    </ligand>
</feature>